<feature type="domain" description="Poly(A) polymerase catalytic subunit" evidence="13">
    <location>
        <begin position="47"/>
        <end position="175"/>
    </location>
</feature>
<keyword evidence="8" id="KW-0804">Transcription</keyword>
<dbReference type="GO" id="GO:0044423">
    <property type="term" value="C:virion component"/>
    <property type="evidence" value="ECO:0007669"/>
    <property type="project" value="UniProtKB-KW"/>
</dbReference>
<evidence type="ECO:0000256" key="3">
    <source>
        <dbReference type="ARBA" id="ARBA00022664"/>
    </source>
</evidence>
<dbReference type="GO" id="GO:1990817">
    <property type="term" value="F:poly(A) RNA polymerase activity"/>
    <property type="evidence" value="ECO:0007669"/>
    <property type="project" value="UniProtKB-EC"/>
</dbReference>
<evidence type="ECO:0000256" key="2">
    <source>
        <dbReference type="ARBA" id="ARBA00012388"/>
    </source>
</evidence>
<evidence type="ECO:0000256" key="5">
    <source>
        <dbReference type="ARBA" id="ARBA00022741"/>
    </source>
</evidence>
<comment type="similarity">
    <text evidence="9">Belongs to the poxviridae poly(A) polymerase catalytic subunit family. Highly divergent.</text>
</comment>
<evidence type="ECO:0000259" key="14">
    <source>
        <dbReference type="Pfam" id="PF21649"/>
    </source>
</evidence>
<keyword evidence="4" id="KW-0808">Transferase</keyword>
<keyword evidence="5" id="KW-0547">Nucleotide-binding</keyword>
<evidence type="ECO:0000256" key="1">
    <source>
        <dbReference type="ARBA" id="ARBA00004328"/>
    </source>
</evidence>
<feature type="domain" description="Putative poly(A) polymerase catalytic subunit C-terminal mimivirus" evidence="14">
    <location>
        <begin position="266"/>
        <end position="486"/>
    </location>
</feature>
<evidence type="ECO:0000256" key="8">
    <source>
        <dbReference type="ARBA" id="ARBA00023163"/>
    </source>
</evidence>
<feature type="compositionally biased region" description="Acidic residues" evidence="12">
    <location>
        <begin position="497"/>
        <end position="506"/>
    </location>
</feature>
<evidence type="ECO:0000256" key="9">
    <source>
        <dbReference type="ARBA" id="ARBA00025732"/>
    </source>
</evidence>
<dbReference type="Pfam" id="PF19244">
    <property type="entry name" value="Poly_A_pol_cat"/>
    <property type="match status" value="1"/>
</dbReference>
<sequence>MSQHQYLIKKEDIEELPDHIAAIQKAAQKKKFELVEPHEEEINKVSNIILNFIKENKRKIYGGFALNLLIKDKNPADAIYSDTDIPDIDFYSPEPLKDLVKLCNVLFKSGFQKVRGSESQHRETYNIRVGGQLYCDISYVPRNIYNRMPYREINGLNVIGPEFMLVDYFRLITDMISSTWRLEKTVKRMYLLQKYYPLPYIKTPIDIKLSTIPEEKVILENLLDVIFNYIQNNKALVVVGFYAYDQFLKASSILKSNSPNAKKFKYLEVPYYEIIVDDYKAQTNQLLDLLKKKYSEIESDIHVTEHYPFFQFWGYFCLIYYKDKVIAKIFSNNKKCTPLIVLPAYKFQNNKFLESDPKNTVNIGSFSTVMLNGLITVFKARVDQDKNLKDLYYTFLSHLMEMRNYFFNSHKKTIYDNTPFKEFVMDCTGVPITPDQERQLLFEYRKKHKKYTFKYEPSEDGKPTDLNFIFANSSGNPINNNKNLKLTPEAKEKVEVGDEESEEPESDNVNVVNPEKLNK</sequence>
<keyword evidence="7" id="KW-0946">Virion</keyword>
<comment type="subcellular location">
    <subcellularLocation>
        <location evidence="1">Virion</location>
    </subcellularLocation>
</comment>
<dbReference type="GO" id="GO:0006397">
    <property type="term" value="P:mRNA processing"/>
    <property type="evidence" value="ECO:0007669"/>
    <property type="project" value="UniProtKB-KW"/>
</dbReference>
<feature type="region of interest" description="Disordered" evidence="12">
    <location>
        <begin position="479"/>
        <end position="519"/>
    </location>
</feature>
<dbReference type="EMBL" id="MK072402">
    <property type="protein sequence ID" value="AYV84245.1"/>
    <property type="molecule type" value="Genomic_DNA"/>
</dbReference>
<organism evidence="15">
    <name type="scientific">Hyperionvirus sp</name>
    <dbReference type="NCBI Taxonomy" id="2487770"/>
    <lineage>
        <taxon>Viruses</taxon>
        <taxon>Varidnaviria</taxon>
        <taxon>Bamfordvirae</taxon>
        <taxon>Nucleocytoviricota</taxon>
        <taxon>Megaviricetes</taxon>
        <taxon>Imitervirales</taxon>
        <taxon>Mimiviridae</taxon>
        <taxon>Klosneuvirinae</taxon>
    </lineage>
</organism>
<dbReference type="CDD" id="cd20920">
    <property type="entry name" value="polyA_pol_Mimi"/>
    <property type="match status" value="1"/>
</dbReference>
<accession>A0A3G5AAI3</accession>
<evidence type="ECO:0000259" key="13">
    <source>
        <dbReference type="Pfam" id="PF19244"/>
    </source>
</evidence>
<dbReference type="InterPro" id="IPR049463">
    <property type="entry name" value="APMV_polyA_pol_cat_2nd"/>
</dbReference>
<evidence type="ECO:0000256" key="6">
    <source>
        <dbReference type="ARBA" id="ARBA00022840"/>
    </source>
</evidence>
<evidence type="ECO:0000256" key="10">
    <source>
        <dbReference type="ARBA" id="ARBA00026159"/>
    </source>
</evidence>
<protein>
    <recommendedName>
        <fullName evidence="10">Putative poly(A) polymerase catalytic subunit</fullName>
        <ecNumber evidence="2">2.7.7.19</ecNumber>
    </recommendedName>
</protein>
<evidence type="ECO:0000256" key="4">
    <source>
        <dbReference type="ARBA" id="ARBA00022679"/>
    </source>
</evidence>
<reference evidence="15" key="1">
    <citation type="submission" date="2018-10" db="EMBL/GenBank/DDBJ databases">
        <title>Hidden diversity of soil giant viruses.</title>
        <authorList>
            <person name="Schulz F."/>
            <person name="Alteio L."/>
            <person name="Goudeau D."/>
            <person name="Ryan E.M."/>
            <person name="Malmstrom R.R."/>
            <person name="Blanchard J."/>
            <person name="Woyke T."/>
        </authorList>
    </citation>
    <scope>NUCLEOTIDE SEQUENCE</scope>
    <source>
        <strain evidence="15">HYV1</strain>
    </source>
</reference>
<keyword evidence="3" id="KW-0507">mRNA processing</keyword>
<dbReference type="GO" id="GO:0005524">
    <property type="term" value="F:ATP binding"/>
    <property type="evidence" value="ECO:0007669"/>
    <property type="project" value="UniProtKB-KW"/>
</dbReference>
<evidence type="ECO:0000256" key="11">
    <source>
        <dbReference type="ARBA" id="ARBA00048830"/>
    </source>
</evidence>
<dbReference type="EC" id="2.7.7.19" evidence="2"/>
<comment type="catalytic activity">
    <reaction evidence="11">
        <text>RNA(n) + ATP = RNA(n)-3'-adenine ribonucleotide + diphosphate</text>
        <dbReference type="Rhea" id="RHEA:11332"/>
        <dbReference type="Rhea" id="RHEA-COMP:14527"/>
        <dbReference type="Rhea" id="RHEA-COMP:17347"/>
        <dbReference type="ChEBI" id="CHEBI:30616"/>
        <dbReference type="ChEBI" id="CHEBI:33019"/>
        <dbReference type="ChEBI" id="CHEBI:140395"/>
        <dbReference type="ChEBI" id="CHEBI:173115"/>
        <dbReference type="EC" id="2.7.7.19"/>
    </reaction>
</comment>
<evidence type="ECO:0000256" key="12">
    <source>
        <dbReference type="SAM" id="MobiDB-lite"/>
    </source>
</evidence>
<name>A0A3G5AAI3_9VIRU</name>
<feature type="compositionally biased region" description="Low complexity" evidence="12">
    <location>
        <begin position="507"/>
        <end position="519"/>
    </location>
</feature>
<proteinExistence type="inferred from homology"/>
<dbReference type="InterPro" id="IPR045355">
    <property type="entry name" value="PolyA_pol_cat_su"/>
</dbReference>
<evidence type="ECO:0000313" key="15">
    <source>
        <dbReference type="EMBL" id="AYV84245.1"/>
    </source>
</evidence>
<keyword evidence="6" id="KW-0067">ATP-binding</keyword>
<dbReference type="Pfam" id="PF21649">
    <property type="entry name" value="APMV_polyA_pol_cat_2nd"/>
    <property type="match status" value="1"/>
</dbReference>
<gene>
    <name evidence="15" type="ORF">Hyperionvirus20_23</name>
</gene>
<evidence type="ECO:0000256" key="7">
    <source>
        <dbReference type="ARBA" id="ARBA00022844"/>
    </source>
</evidence>